<proteinExistence type="predicted"/>
<feature type="compositionally biased region" description="Polar residues" evidence="1">
    <location>
        <begin position="1"/>
        <end position="13"/>
    </location>
</feature>
<reference evidence="2" key="1">
    <citation type="submission" date="2021-12" db="EMBL/GenBank/DDBJ databases">
        <authorList>
            <person name="Zaccaron A."/>
            <person name="Stergiopoulos I."/>
        </authorList>
    </citation>
    <scope>NUCLEOTIDE SEQUENCE</scope>
    <source>
        <strain evidence="2">Race5_Kim</strain>
    </source>
</reference>
<dbReference type="EMBL" id="CP090174">
    <property type="protein sequence ID" value="UJO24180.1"/>
    <property type="molecule type" value="Genomic_DNA"/>
</dbReference>
<reference evidence="2" key="2">
    <citation type="journal article" date="2022" name="Microb. Genom.">
        <title>A chromosome-scale genome assembly of the tomato pathogen Cladosporium fulvum reveals a compartmentalized genome architecture and the presence of a dispensable chromosome.</title>
        <authorList>
            <person name="Zaccaron A.Z."/>
            <person name="Chen L.H."/>
            <person name="Samaras A."/>
            <person name="Stergiopoulos I."/>
        </authorList>
    </citation>
    <scope>NUCLEOTIDE SEQUENCE</scope>
    <source>
        <strain evidence="2">Race5_Kim</strain>
    </source>
</reference>
<evidence type="ECO:0000313" key="2">
    <source>
        <dbReference type="EMBL" id="UJO24180.1"/>
    </source>
</evidence>
<gene>
    <name evidence="2" type="ORF">CLAFUR5_13401</name>
</gene>
<evidence type="ECO:0000313" key="3">
    <source>
        <dbReference type="Proteomes" id="UP000756132"/>
    </source>
</evidence>
<dbReference type="Proteomes" id="UP000756132">
    <property type="component" value="Chromosome 12"/>
</dbReference>
<protein>
    <submittedName>
        <fullName evidence="2">Uncharacterized protein</fullName>
    </submittedName>
</protein>
<sequence>MANETTTNMPASNDSEKTAHGNLSILPPELRLEIFNLVLDDFFVTNKAATTNYTQGGAELRPALLNTSKTIRGEAQQSYIRRADSSVTNARDNAVEHKARFHAAHGVFARPNESYEPEQEARKAYEEFVNVQAWRKDEVREMMKSGCVDFQEYVVAMQKKWELP</sequence>
<dbReference type="KEGG" id="ffu:CLAFUR5_13401"/>
<dbReference type="GeneID" id="71993279"/>
<dbReference type="AlphaFoldDB" id="A0A9Q8PKI2"/>
<accession>A0A9Q8PKI2</accession>
<keyword evidence="3" id="KW-1185">Reference proteome</keyword>
<evidence type="ECO:0000256" key="1">
    <source>
        <dbReference type="SAM" id="MobiDB-lite"/>
    </source>
</evidence>
<organism evidence="2 3">
    <name type="scientific">Passalora fulva</name>
    <name type="common">Tomato leaf mold</name>
    <name type="synonym">Cladosporium fulvum</name>
    <dbReference type="NCBI Taxonomy" id="5499"/>
    <lineage>
        <taxon>Eukaryota</taxon>
        <taxon>Fungi</taxon>
        <taxon>Dikarya</taxon>
        <taxon>Ascomycota</taxon>
        <taxon>Pezizomycotina</taxon>
        <taxon>Dothideomycetes</taxon>
        <taxon>Dothideomycetidae</taxon>
        <taxon>Mycosphaerellales</taxon>
        <taxon>Mycosphaerellaceae</taxon>
        <taxon>Fulvia</taxon>
    </lineage>
</organism>
<name>A0A9Q8PKI2_PASFU</name>
<dbReference type="RefSeq" id="XP_047768546.1">
    <property type="nucleotide sequence ID" value="XM_047912549.1"/>
</dbReference>
<feature type="region of interest" description="Disordered" evidence="1">
    <location>
        <begin position="1"/>
        <end position="20"/>
    </location>
</feature>